<proteinExistence type="inferred from homology"/>
<evidence type="ECO:0000256" key="2">
    <source>
        <dbReference type="ARBA" id="ARBA00006916"/>
    </source>
</evidence>
<feature type="compositionally biased region" description="Acidic residues" evidence="9">
    <location>
        <begin position="260"/>
        <end position="279"/>
    </location>
</feature>
<evidence type="ECO:0000256" key="9">
    <source>
        <dbReference type="SAM" id="MobiDB-lite"/>
    </source>
</evidence>
<feature type="region of interest" description="Disordered" evidence="9">
    <location>
        <begin position="166"/>
        <end position="279"/>
    </location>
</feature>
<keyword evidence="5" id="KW-0698">rRNA processing</keyword>
<reference evidence="11" key="1">
    <citation type="submission" date="2024-04" db="EMBL/GenBank/DDBJ databases">
        <authorList>
            <person name="Shaw F."/>
            <person name="Minotto A."/>
        </authorList>
    </citation>
    <scope>NUCLEOTIDE SEQUENCE [LARGE SCALE GENOMIC DNA]</scope>
</reference>
<feature type="compositionally biased region" description="Basic and acidic residues" evidence="9">
    <location>
        <begin position="193"/>
        <end position="219"/>
    </location>
</feature>
<dbReference type="EMBL" id="OZ037949">
    <property type="protein sequence ID" value="CAL1711631.1"/>
    <property type="molecule type" value="Genomic_DNA"/>
</dbReference>
<evidence type="ECO:0000256" key="8">
    <source>
        <dbReference type="SAM" id="Coils"/>
    </source>
</evidence>
<dbReference type="PANTHER" id="PTHR33911:SF1">
    <property type="entry name" value="RRNA-PROCESSING PROTEIN EFG1"/>
    <property type="match status" value="1"/>
</dbReference>
<evidence type="ECO:0000256" key="5">
    <source>
        <dbReference type="ARBA" id="ARBA00022552"/>
    </source>
</evidence>
<sequence>MPPVRTTKASSSQSARHPKDISKHKRPFKGQKPDHDPKPQQGLPGVQKIKSALRQTRRLLAKEKLGADVRVETERRLKSLEKDLAEAERIRKERTMSKRYHKVKFFERQKVERKLKQVKKQSEATTDKTERKQLQVELFELRVNLNYIIHYPRNKKYVSLFPPEVRKRTEDDSADSKGKGKEKDDEGSEAQDQAEKAKTDLRREEVKKWIRERMERGEISAEPELEEHRTLDSHRTNETPDGGDHAKEVAKLAGVQEDAFFGDDSDGDEDGDENMEDDS</sequence>
<evidence type="ECO:0000313" key="10">
    <source>
        <dbReference type="EMBL" id="CAL1711631.1"/>
    </source>
</evidence>
<dbReference type="Proteomes" id="UP001497453">
    <property type="component" value="Chromosome 6"/>
</dbReference>
<keyword evidence="6 8" id="KW-0175">Coiled coil</keyword>
<evidence type="ECO:0000256" key="6">
    <source>
        <dbReference type="ARBA" id="ARBA00023054"/>
    </source>
</evidence>
<feature type="coiled-coil region" evidence="8">
    <location>
        <begin position="70"/>
        <end position="128"/>
    </location>
</feature>
<evidence type="ECO:0000256" key="4">
    <source>
        <dbReference type="ARBA" id="ARBA00019827"/>
    </source>
</evidence>
<feature type="region of interest" description="Disordered" evidence="9">
    <location>
        <begin position="1"/>
        <end position="48"/>
    </location>
</feature>
<evidence type="ECO:0000256" key="7">
    <source>
        <dbReference type="ARBA" id="ARBA00023242"/>
    </source>
</evidence>
<dbReference type="PANTHER" id="PTHR33911">
    <property type="entry name" value="RRNA-PROCESSING PROTEIN EFG1"/>
    <property type="match status" value="1"/>
</dbReference>
<evidence type="ECO:0000256" key="1">
    <source>
        <dbReference type="ARBA" id="ARBA00004604"/>
    </source>
</evidence>
<protein>
    <recommendedName>
        <fullName evidence="3">rRNA-processing protein EFG1</fullName>
    </recommendedName>
    <alternativeName>
        <fullName evidence="4">rRNA-processing protein efg1</fullName>
    </alternativeName>
</protein>
<gene>
    <name evidence="10" type="ORF">GFSPODELE1_LOCUS8432</name>
</gene>
<dbReference type="InterPro" id="IPR050786">
    <property type="entry name" value="EFG1_rRNA-proc"/>
</dbReference>
<evidence type="ECO:0000256" key="3">
    <source>
        <dbReference type="ARBA" id="ARBA00018689"/>
    </source>
</evidence>
<name>A0ABP1DUZ3_9APHY</name>
<comment type="subcellular location">
    <subcellularLocation>
        <location evidence="1">Nucleus</location>
        <location evidence="1">Nucleolus</location>
    </subcellularLocation>
</comment>
<dbReference type="InterPro" id="IPR019310">
    <property type="entry name" value="Efg1"/>
</dbReference>
<accession>A0ABP1DUZ3</accession>
<feature type="compositionally biased region" description="Basic and acidic residues" evidence="9">
    <location>
        <begin position="166"/>
        <end position="184"/>
    </location>
</feature>
<feature type="compositionally biased region" description="Basic and acidic residues" evidence="9">
    <location>
        <begin position="226"/>
        <end position="250"/>
    </location>
</feature>
<evidence type="ECO:0000313" key="11">
    <source>
        <dbReference type="Proteomes" id="UP001497453"/>
    </source>
</evidence>
<comment type="similarity">
    <text evidence="2">Belongs to the EFG1 family.</text>
</comment>
<keyword evidence="11" id="KW-1185">Reference proteome</keyword>
<organism evidence="10 11">
    <name type="scientific">Somion occarium</name>
    <dbReference type="NCBI Taxonomy" id="3059160"/>
    <lineage>
        <taxon>Eukaryota</taxon>
        <taxon>Fungi</taxon>
        <taxon>Dikarya</taxon>
        <taxon>Basidiomycota</taxon>
        <taxon>Agaricomycotina</taxon>
        <taxon>Agaricomycetes</taxon>
        <taxon>Polyporales</taxon>
        <taxon>Cerrenaceae</taxon>
        <taxon>Somion</taxon>
    </lineage>
</organism>
<keyword evidence="7" id="KW-0539">Nucleus</keyword>
<dbReference type="Pfam" id="PF10153">
    <property type="entry name" value="Efg1"/>
    <property type="match status" value="1"/>
</dbReference>